<evidence type="ECO:0000313" key="1">
    <source>
        <dbReference type="EMBL" id="KAJ3497697.1"/>
    </source>
</evidence>
<gene>
    <name evidence="1" type="ORF">NLG97_g1701</name>
</gene>
<name>A0ACC1R494_9HYPO</name>
<sequence length="514" mass="57041">MEYKVALLALTNRLAWFINSELPPIRTTIMRKNSNDLGWISDLRTLRKEAPALLPLARDNPAIIIVTPSNSSYSCIRKEYNEHNRAKEPLAIILPRNNQDLKTAVKFCTSRDVQLPLTIRGGGHDPYGRTIAPTAVQLDLRLLKWIEVFDLKDSLILNQKGVALGPGLTAMEVQRELDGVNLNVATGWVGSVGMIGWSCGGGYGLSSGLWGLGVDNILGAKVMQASGEIIDTQNDEDLLWAMRGTGQGNFGIVIELRIKAHTKPRYLAGFQGLADRGMPDNFGGELTINTTDDLGPTINIFFTWICRDSSDESLKNGERFKHEFIKNLQVAPSVDTVAETSILAFHTTLSDGIDESQHGYWEMASVALPRLTPEVIDVVMRAPAPAGGRSAILVHYAHGQATRDDTITSWNHRRQHYIFSPCAIAPLDASVEEMQATKQWTRTIHDGLLKTGQTLLKGYWSMSRPEDCDANRFYGQETVKRLAMLKRKLDPSNAFPCGLPRLDREMKATERAYL</sequence>
<evidence type="ECO:0000313" key="2">
    <source>
        <dbReference type="Proteomes" id="UP001148737"/>
    </source>
</evidence>
<protein>
    <submittedName>
        <fullName evidence="1">Uncharacterized protein</fullName>
    </submittedName>
</protein>
<keyword evidence="2" id="KW-1185">Reference proteome</keyword>
<organism evidence="1 2">
    <name type="scientific">Lecanicillium saksenae</name>
    <dbReference type="NCBI Taxonomy" id="468837"/>
    <lineage>
        <taxon>Eukaryota</taxon>
        <taxon>Fungi</taxon>
        <taxon>Dikarya</taxon>
        <taxon>Ascomycota</taxon>
        <taxon>Pezizomycotina</taxon>
        <taxon>Sordariomycetes</taxon>
        <taxon>Hypocreomycetidae</taxon>
        <taxon>Hypocreales</taxon>
        <taxon>Cordycipitaceae</taxon>
        <taxon>Lecanicillium</taxon>
    </lineage>
</organism>
<dbReference type="EMBL" id="JANAKD010000095">
    <property type="protein sequence ID" value="KAJ3497697.1"/>
    <property type="molecule type" value="Genomic_DNA"/>
</dbReference>
<dbReference type="Proteomes" id="UP001148737">
    <property type="component" value="Unassembled WGS sequence"/>
</dbReference>
<proteinExistence type="predicted"/>
<reference evidence="1" key="1">
    <citation type="submission" date="2022-07" db="EMBL/GenBank/DDBJ databases">
        <title>Genome Sequence of Lecanicillium saksenae.</title>
        <authorList>
            <person name="Buettner E."/>
        </authorList>
    </citation>
    <scope>NUCLEOTIDE SEQUENCE</scope>
    <source>
        <strain evidence="1">VT-O1</strain>
    </source>
</reference>
<accession>A0ACC1R494</accession>
<comment type="caution">
    <text evidence="1">The sequence shown here is derived from an EMBL/GenBank/DDBJ whole genome shotgun (WGS) entry which is preliminary data.</text>
</comment>